<dbReference type="InterPro" id="IPR031856">
    <property type="entry name" value="YdaS_toxin-like"/>
</dbReference>
<proteinExistence type="predicted"/>
<dbReference type="SUPFAM" id="SSF47413">
    <property type="entry name" value="lambda repressor-like DNA-binding domains"/>
    <property type="match status" value="1"/>
</dbReference>
<dbReference type="Proteomes" id="UP001569512">
    <property type="component" value="Unassembled WGS sequence"/>
</dbReference>
<dbReference type="Gene3D" id="1.10.260.40">
    <property type="entry name" value="lambda repressor-like DNA-binding domains"/>
    <property type="match status" value="1"/>
</dbReference>
<accession>A0ABV4PFK7</accession>
<dbReference type="RefSeq" id="WP_144434841.1">
    <property type="nucleotide sequence ID" value="NZ_JBGMSU010000005.1"/>
</dbReference>
<dbReference type="EMBL" id="JBGMSU010000005">
    <property type="protein sequence ID" value="MFA0938858.1"/>
    <property type="molecule type" value="Genomic_DNA"/>
</dbReference>
<protein>
    <submittedName>
        <fullName evidence="1">YdaS family helix-turn-helix protein</fullName>
    </submittedName>
</protein>
<name>A0ABV4PFK7_9PSED</name>
<comment type="caution">
    <text evidence="1">The sequence shown here is derived from an EMBL/GenBank/DDBJ whole genome shotgun (WGS) entry which is preliminary data.</text>
</comment>
<evidence type="ECO:0000313" key="1">
    <source>
        <dbReference type="EMBL" id="MFA0938858.1"/>
    </source>
</evidence>
<keyword evidence="2" id="KW-1185">Reference proteome</keyword>
<gene>
    <name evidence="1" type="ORF">ACDH53_15685</name>
</gene>
<reference evidence="1 2" key="1">
    <citation type="submission" date="2024-06" db="EMBL/GenBank/DDBJ databases">
        <title>Genome sequences for Pseudomonas syringae strains with characterized LPS.</title>
        <authorList>
            <person name="Baltrus D.A."/>
            <person name="Krings L."/>
        </authorList>
    </citation>
    <scope>NUCLEOTIDE SEQUENCE [LARGE SCALE GENOMIC DNA]</scope>
    <source>
        <strain evidence="1 2">NCPPB2708</strain>
    </source>
</reference>
<sequence>MSTPDQIFDLILRVAEEAGKSPSQLARECEISPQRLFNWRHRGVPVAQVRPLAKALSGAILPHELRPDLPEIFPAPESIDLVKAA</sequence>
<organism evidence="1 2">
    <name type="scientific">Pseudomonas tremae</name>
    <dbReference type="NCBI Taxonomy" id="200454"/>
    <lineage>
        <taxon>Bacteria</taxon>
        <taxon>Pseudomonadati</taxon>
        <taxon>Pseudomonadota</taxon>
        <taxon>Gammaproteobacteria</taxon>
        <taxon>Pseudomonadales</taxon>
        <taxon>Pseudomonadaceae</taxon>
        <taxon>Pseudomonas</taxon>
    </lineage>
</organism>
<dbReference type="InterPro" id="IPR010982">
    <property type="entry name" value="Lambda_DNA-bd_dom_sf"/>
</dbReference>
<dbReference type="Pfam" id="PF15943">
    <property type="entry name" value="YdaS_toxin"/>
    <property type="match status" value="1"/>
</dbReference>
<evidence type="ECO:0000313" key="2">
    <source>
        <dbReference type="Proteomes" id="UP001569512"/>
    </source>
</evidence>